<dbReference type="PROSITE" id="PS51257">
    <property type="entry name" value="PROKAR_LIPOPROTEIN"/>
    <property type="match status" value="1"/>
</dbReference>
<gene>
    <name evidence="2" type="ORF">HAL01_08010</name>
</gene>
<evidence type="ECO:0000313" key="2">
    <source>
        <dbReference type="EMBL" id="GEN56337.1"/>
    </source>
</evidence>
<dbReference type="Proteomes" id="UP000321400">
    <property type="component" value="Unassembled WGS sequence"/>
</dbReference>
<dbReference type="OrthoDB" id="574706at2"/>
<organism evidence="2 3">
    <name type="scientific">Halolactibacillus alkaliphilus</name>
    <dbReference type="NCBI Taxonomy" id="442899"/>
    <lineage>
        <taxon>Bacteria</taxon>
        <taxon>Bacillati</taxon>
        <taxon>Bacillota</taxon>
        <taxon>Bacilli</taxon>
        <taxon>Bacillales</taxon>
        <taxon>Bacillaceae</taxon>
        <taxon>Halolactibacillus</taxon>
    </lineage>
</organism>
<comment type="caution">
    <text evidence="2">The sequence shown here is derived from an EMBL/GenBank/DDBJ whole genome shotgun (WGS) entry which is preliminary data.</text>
</comment>
<keyword evidence="3" id="KW-1185">Reference proteome</keyword>
<protein>
    <recommendedName>
        <fullName evidence="4">PepSY domain-containing protein</fullName>
    </recommendedName>
</protein>
<dbReference type="RefSeq" id="WP_089801330.1">
    <property type="nucleotide sequence ID" value="NZ_BJYE01000007.1"/>
</dbReference>
<evidence type="ECO:0008006" key="4">
    <source>
        <dbReference type="Google" id="ProtNLM"/>
    </source>
</evidence>
<accession>A0A511X060</accession>
<reference evidence="2 3" key="1">
    <citation type="submission" date="2019-07" db="EMBL/GenBank/DDBJ databases">
        <title>Whole genome shotgun sequence of Halolactibacillus alkaliphilus NBRC 103919.</title>
        <authorList>
            <person name="Hosoyama A."/>
            <person name="Uohara A."/>
            <person name="Ohji S."/>
            <person name="Ichikawa N."/>
        </authorList>
    </citation>
    <scope>NUCLEOTIDE SEQUENCE [LARGE SCALE GENOMIC DNA]</scope>
    <source>
        <strain evidence="2 3">NBRC 103919</strain>
    </source>
</reference>
<sequence length="164" mass="18249">MMKHLTYILIIFGLLLTACNKDTDTVDESIDEIADEHTETPSDNESTNSDESDTSNETSTGNNSVTEDSNDSHDETEDDTSDQPTSEEGGRYSSDDAVRLVKEYLEAEGLYMEMNYLFDGTDDNGHYRIQVFEVVDNGEGATHTATYGWYLVDPETGAITDLFN</sequence>
<evidence type="ECO:0000313" key="3">
    <source>
        <dbReference type="Proteomes" id="UP000321400"/>
    </source>
</evidence>
<dbReference type="AlphaFoldDB" id="A0A511X060"/>
<feature type="compositionally biased region" description="Low complexity" evidence="1">
    <location>
        <begin position="55"/>
        <end position="67"/>
    </location>
</feature>
<feature type="region of interest" description="Disordered" evidence="1">
    <location>
        <begin position="34"/>
        <end position="95"/>
    </location>
</feature>
<name>A0A511X060_9BACI</name>
<dbReference type="EMBL" id="BJYE01000007">
    <property type="protein sequence ID" value="GEN56337.1"/>
    <property type="molecule type" value="Genomic_DNA"/>
</dbReference>
<proteinExistence type="predicted"/>
<evidence type="ECO:0000256" key="1">
    <source>
        <dbReference type="SAM" id="MobiDB-lite"/>
    </source>
</evidence>